<accession>A0A423PL81</accession>
<dbReference type="PANTHER" id="PTHR43673:SF10">
    <property type="entry name" value="NADH DEHYDROGENASE_NAD(P)H NITROREDUCTASE XCC3605-RELATED"/>
    <property type="match status" value="1"/>
</dbReference>
<dbReference type="GO" id="GO:0016491">
    <property type="term" value="F:oxidoreductase activity"/>
    <property type="evidence" value="ECO:0007669"/>
    <property type="project" value="UniProtKB-KW"/>
</dbReference>
<dbReference type="Proteomes" id="UP000285310">
    <property type="component" value="Unassembled WGS sequence"/>
</dbReference>
<comment type="similarity">
    <text evidence="1">Belongs to the nitroreductase family.</text>
</comment>
<feature type="domain" description="Nitroreductase" evidence="3">
    <location>
        <begin position="244"/>
        <end position="328"/>
    </location>
</feature>
<dbReference type="InterPro" id="IPR000415">
    <property type="entry name" value="Nitroreductase-like"/>
</dbReference>
<dbReference type="PANTHER" id="PTHR43673">
    <property type="entry name" value="NAD(P)H NITROREDUCTASE YDGI-RELATED"/>
    <property type="match status" value="1"/>
</dbReference>
<dbReference type="Gene3D" id="3.40.109.10">
    <property type="entry name" value="NADH Oxidase"/>
    <property type="match status" value="1"/>
</dbReference>
<evidence type="ECO:0000256" key="1">
    <source>
        <dbReference type="ARBA" id="ARBA00007118"/>
    </source>
</evidence>
<protein>
    <submittedName>
        <fullName evidence="4">Nitroreductase</fullName>
    </submittedName>
</protein>
<comment type="caution">
    <text evidence="4">The sequence shown here is derived from an EMBL/GenBank/DDBJ whole genome shotgun (WGS) entry which is preliminary data.</text>
</comment>
<evidence type="ECO:0000313" key="5">
    <source>
        <dbReference type="Proteomes" id="UP000285310"/>
    </source>
</evidence>
<evidence type="ECO:0000259" key="3">
    <source>
        <dbReference type="Pfam" id="PF00881"/>
    </source>
</evidence>
<proteinExistence type="inferred from homology"/>
<dbReference type="CDD" id="cd02062">
    <property type="entry name" value="Nitro_FMN_reductase"/>
    <property type="match status" value="1"/>
</dbReference>
<feature type="domain" description="Nitroreductase" evidence="3">
    <location>
        <begin position="184"/>
        <end position="238"/>
    </location>
</feature>
<dbReference type="Pfam" id="PF00881">
    <property type="entry name" value="Nitroreductase"/>
    <property type="match status" value="2"/>
</dbReference>
<evidence type="ECO:0000313" key="4">
    <source>
        <dbReference type="EMBL" id="ROO26355.1"/>
    </source>
</evidence>
<keyword evidence="5" id="KW-1185">Reference proteome</keyword>
<dbReference type="RefSeq" id="WP_123658769.1">
    <property type="nucleotide sequence ID" value="NZ_AYKG01000036.1"/>
</dbReference>
<evidence type="ECO:0000256" key="2">
    <source>
        <dbReference type="ARBA" id="ARBA00023002"/>
    </source>
</evidence>
<dbReference type="EMBL" id="AYKG01000036">
    <property type="protein sequence ID" value="ROO26355.1"/>
    <property type="molecule type" value="Genomic_DNA"/>
</dbReference>
<sequence length="353" mass="39245">MKKLISRTGMKEPLKALVSRARQVVLSRSETSAATGRLFFTSGGQFDDEFRALASGQALFPANASRGDRGTNYFLRRAIHRLEKGLIMRPRKPSFAADYILDTVVSLRDSAPTLNQAEQQWAHDVLVEYFGVVEKRGAIAEAAEIFTAVRPQLAVAGSKTPSVPATRAKAQSLPSFDELVSLLQYRKSTRWFKQTTVPRELLAKAINAAALAPTACNRQAYYYWVFDDPTLTQELAKLPMGVSGFGHNIPVLIAVVGRYRAYSHVRDRHLIYIDASLSIMAFVQALETLGLASCTINWPEIPEREKRARDAIPMESDERIIMFIAVGYPDDTGLVPHSPKQPEAVFGRFNLES</sequence>
<dbReference type="OrthoDB" id="9802510at2"/>
<dbReference type="InParanoid" id="A0A423PL81"/>
<name>A0A423PL81_9GAMM</name>
<dbReference type="InterPro" id="IPR029479">
    <property type="entry name" value="Nitroreductase"/>
</dbReference>
<keyword evidence="2" id="KW-0560">Oxidoreductase</keyword>
<organism evidence="4 5">
    <name type="scientific">Salinisphaera japonica YTM-1</name>
    <dbReference type="NCBI Taxonomy" id="1209778"/>
    <lineage>
        <taxon>Bacteria</taxon>
        <taxon>Pseudomonadati</taxon>
        <taxon>Pseudomonadota</taxon>
        <taxon>Gammaproteobacteria</taxon>
        <taxon>Salinisphaerales</taxon>
        <taxon>Salinisphaeraceae</taxon>
        <taxon>Salinisphaera</taxon>
    </lineage>
</organism>
<dbReference type="AlphaFoldDB" id="A0A423PL81"/>
<gene>
    <name evidence="4" type="ORF">SAJA_11415</name>
</gene>
<dbReference type="SUPFAM" id="SSF55469">
    <property type="entry name" value="FMN-dependent nitroreductase-like"/>
    <property type="match status" value="1"/>
</dbReference>
<reference evidence="4 5" key="1">
    <citation type="submission" date="2013-10" db="EMBL/GenBank/DDBJ databases">
        <title>Salinisphaera japonica YTM-1 Genome Sequencing.</title>
        <authorList>
            <person name="Lai Q."/>
            <person name="Li C."/>
            <person name="Shao Z."/>
        </authorList>
    </citation>
    <scope>NUCLEOTIDE SEQUENCE [LARGE SCALE GENOMIC DNA]</scope>
    <source>
        <strain evidence="4 5">YTM-1</strain>
    </source>
</reference>